<evidence type="ECO:0000256" key="1">
    <source>
        <dbReference type="SAM" id="MobiDB-lite"/>
    </source>
</evidence>
<sequence length="258" mass="27025">MARHSCYSPRSWRGERYSGALRGHLWMLFKQHAVVQPGLARRVRLPAGRQRPLLHPVCGGGQQRPPGGAAGGGPGPGDRGPQRVDAGAPGSRRHRPDAEEHPSQHRNGRHTRSGRSFWVHHCGRLPPAGGGLLALLSGRPRGSEGRGLRHGGRRHPRQAARDGGGAHQGVPGPDAAPGGAVSRPEAETQHQRRRQSDGSRGSEAGPQTQSAGVQQEGGPDPRGGARGEGEALHGAEAVRGGEEGGVVGLGAARHPRLR</sequence>
<keyword evidence="3" id="KW-1185">Reference proteome</keyword>
<organism evidence="2 3">
    <name type="scientific">Liparis tanakae</name>
    <name type="common">Tanaka's snailfish</name>
    <dbReference type="NCBI Taxonomy" id="230148"/>
    <lineage>
        <taxon>Eukaryota</taxon>
        <taxon>Metazoa</taxon>
        <taxon>Chordata</taxon>
        <taxon>Craniata</taxon>
        <taxon>Vertebrata</taxon>
        <taxon>Euteleostomi</taxon>
        <taxon>Actinopterygii</taxon>
        <taxon>Neopterygii</taxon>
        <taxon>Teleostei</taxon>
        <taxon>Neoteleostei</taxon>
        <taxon>Acanthomorphata</taxon>
        <taxon>Eupercaria</taxon>
        <taxon>Perciformes</taxon>
        <taxon>Cottioidei</taxon>
        <taxon>Cottales</taxon>
        <taxon>Liparidae</taxon>
        <taxon>Liparis</taxon>
    </lineage>
</organism>
<feature type="compositionally biased region" description="Basic residues" evidence="1">
    <location>
        <begin position="148"/>
        <end position="158"/>
    </location>
</feature>
<proteinExistence type="predicted"/>
<feature type="region of interest" description="Disordered" evidence="1">
    <location>
        <begin position="133"/>
        <end position="258"/>
    </location>
</feature>
<feature type="compositionally biased region" description="Gly residues" evidence="1">
    <location>
        <begin position="58"/>
        <end position="78"/>
    </location>
</feature>
<evidence type="ECO:0000313" key="3">
    <source>
        <dbReference type="Proteomes" id="UP000314294"/>
    </source>
</evidence>
<feature type="compositionally biased region" description="Basic and acidic residues" evidence="1">
    <location>
        <begin position="184"/>
        <end position="197"/>
    </location>
</feature>
<protein>
    <submittedName>
        <fullName evidence="2">Uncharacterized protein</fullName>
    </submittedName>
</protein>
<dbReference type="AlphaFoldDB" id="A0A4Z2F771"/>
<reference evidence="2 3" key="1">
    <citation type="submission" date="2019-03" db="EMBL/GenBank/DDBJ databases">
        <title>First draft genome of Liparis tanakae, snailfish: a comprehensive survey of snailfish specific genes.</title>
        <authorList>
            <person name="Kim W."/>
            <person name="Song I."/>
            <person name="Jeong J.-H."/>
            <person name="Kim D."/>
            <person name="Kim S."/>
            <person name="Ryu S."/>
            <person name="Song J.Y."/>
            <person name="Lee S.K."/>
        </authorList>
    </citation>
    <scope>NUCLEOTIDE SEQUENCE [LARGE SCALE GENOMIC DNA]</scope>
    <source>
        <tissue evidence="2">Muscle</tissue>
    </source>
</reference>
<dbReference type="Proteomes" id="UP000314294">
    <property type="component" value="Unassembled WGS sequence"/>
</dbReference>
<feature type="compositionally biased region" description="Basic and acidic residues" evidence="1">
    <location>
        <begin position="223"/>
        <end position="233"/>
    </location>
</feature>
<name>A0A4Z2F771_9TELE</name>
<feature type="compositionally biased region" description="Low complexity" evidence="1">
    <location>
        <begin position="171"/>
        <end position="180"/>
    </location>
</feature>
<dbReference type="EMBL" id="SRLO01001578">
    <property type="protein sequence ID" value="TNN36740.1"/>
    <property type="molecule type" value="Genomic_DNA"/>
</dbReference>
<gene>
    <name evidence="2" type="ORF">EYF80_053096</name>
</gene>
<comment type="caution">
    <text evidence="2">The sequence shown here is derived from an EMBL/GenBank/DDBJ whole genome shotgun (WGS) entry which is preliminary data.</text>
</comment>
<evidence type="ECO:0000313" key="2">
    <source>
        <dbReference type="EMBL" id="TNN36740.1"/>
    </source>
</evidence>
<accession>A0A4Z2F771</accession>
<feature type="region of interest" description="Disordered" evidence="1">
    <location>
        <begin position="51"/>
        <end position="112"/>
    </location>
</feature>